<dbReference type="SUPFAM" id="SSF51735">
    <property type="entry name" value="NAD(P)-binding Rossmann-fold domains"/>
    <property type="match status" value="1"/>
</dbReference>
<evidence type="ECO:0000313" key="3">
    <source>
        <dbReference type="Proteomes" id="UP001597347"/>
    </source>
</evidence>
<dbReference type="Gene3D" id="3.90.180.10">
    <property type="entry name" value="Medium-chain alcohol dehydrogenases, catalytic domain"/>
    <property type="match status" value="1"/>
</dbReference>
<proteinExistence type="predicted"/>
<dbReference type="Proteomes" id="UP001597347">
    <property type="component" value="Unassembled WGS sequence"/>
</dbReference>
<accession>A0ABW4LEK0</accession>
<evidence type="ECO:0000313" key="2">
    <source>
        <dbReference type="EMBL" id="MFD1721953.1"/>
    </source>
</evidence>
<organism evidence="2 3">
    <name type="scientific">Amnibacterium endophyticum</name>
    <dbReference type="NCBI Taxonomy" id="2109337"/>
    <lineage>
        <taxon>Bacteria</taxon>
        <taxon>Bacillati</taxon>
        <taxon>Actinomycetota</taxon>
        <taxon>Actinomycetes</taxon>
        <taxon>Micrococcales</taxon>
        <taxon>Microbacteriaceae</taxon>
        <taxon>Amnibacterium</taxon>
    </lineage>
</organism>
<keyword evidence="2" id="KW-0560">Oxidoreductase</keyword>
<dbReference type="GO" id="GO:0016491">
    <property type="term" value="F:oxidoreductase activity"/>
    <property type="evidence" value="ECO:0007669"/>
    <property type="project" value="UniProtKB-KW"/>
</dbReference>
<dbReference type="SUPFAM" id="SSF50129">
    <property type="entry name" value="GroES-like"/>
    <property type="match status" value="1"/>
</dbReference>
<comment type="caution">
    <text evidence="2">The sequence shown here is derived from an EMBL/GenBank/DDBJ whole genome shotgun (WGS) entry which is preliminary data.</text>
</comment>
<dbReference type="Pfam" id="PF00107">
    <property type="entry name" value="ADH_zinc_N"/>
    <property type="match status" value="1"/>
</dbReference>
<sequence>MAKRPTMIAVFDGYGDVSQVRVEEAPRPQPGPGQVLLQVVAAGVSHMDAYVREGRFQDAIELALPARQGVSLAGIVRAVGEGVRELRVGDEVFGHDPAHGAHATHVVVDAAAVVRKPRRLSWEVAGCLYLTGLTAYELVQSVRLGAEDVVVVTAAAGGVGHIECQLARLAGARVVGIAGRENHDYLRSIGVKPVAYGDDVEKAVREAADSRPVTALFDNYGRYEALAEALEVTGDRFVRTERRRDAEIELWTAGADPRLAVRLRDVAELVAEWNVRILVSGFYPFQALDRALVDLDARHSRGVVVVGMDTTAPPSEYLRGTLRAHHERAAAAG</sequence>
<dbReference type="Gene3D" id="3.40.50.720">
    <property type="entry name" value="NAD(P)-binding Rossmann-like Domain"/>
    <property type="match status" value="1"/>
</dbReference>
<dbReference type="CDD" id="cd05289">
    <property type="entry name" value="MDR_like_2"/>
    <property type="match status" value="1"/>
</dbReference>
<dbReference type="RefSeq" id="WP_377934641.1">
    <property type="nucleotide sequence ID" value="NZ_JBHUEA010000014.1"/>
</dbReference>
<dbReference type="InterPro" id="IPR013154">
    <property type="entry name" value="ADH-like_N"/>
</dbReference>
<feature type="domain" description="Enoyl reductase (ER)" evidence="1">
    <location>
        <begin position="15"/>
        <end position="306"/>
    </location>
</feature>
<gene>
    <name evidence="2" type="ORF">ACFSBI_10345</name>
</gene>
<dbReference type="InterPro" id="IPR013149">
    <property type="entry name" value="ADH-like_C"/>
</dbReference>
<reference evidence="3" key="1">
    <citation type="journal article" date="2019" name="Int. J. Syst. Evol. Microbiol.">
        <title>The Global Catalogue of Microorganisms (GCM) 10K type strain sequencing project: providing services to taxonomists for standard genome sequencing and annotation.</title>
        <authorList>
            <consortium name="The Broad Institute Genomics Platform"/>
            <consortium name="The Broad Institute Genome Sequencing Center for Infectious Disease"/>
            <person name="Wu L."/>
            <person name="Ma J."/>
        </authorList>
    </citation>
    <scope>NUCLEOTIDE SEQUENCE [LARGE SCALE GENOMIC DNA]</scope>
    <source>
        <strain evidence="3">CGMCC 1.12471</strain>
    </source>
</reference>
<dbReference type="InterPro" id="IPR036291">
    <property type="entry name" value="NAD(P)-bd_dom_sf"/>
</dbReference>
<dbReference type="PANTHER" id="PTHR43482:SF1">
    <property type="entry name" value="PROTEIN AST1-RELATED"/>
    <property type="match status" value="1"/>
</dbReference>
<dbReference type="EMBL" id="JBHUEA010000014">
    <property type="protein sequence ID" value="MFD1721953.1"/>
    <property type="molecule type" value="Genomic_DNA"/>
</dbReference>
<protein>
    <submittedName>
        <fullName evidence="2">NADP-dependent oxidoreductase</fullName>
        <ecNumber evidence="2">1.-.-.-</ecNumber>
    </submittedName>
</protein>
<dbReference type="Pfam" id="PF08240">
    <property type="entry name" value="ADH_N"/>
    <property type="match status" value="1"/>
</dbReference>
<keyword evidence="3" id="KW-1185">Reference proteome</keyword>
<dbReference type="EC" id="1.-.-.-" evidence="2"/>
<dbReference type="SMART" id="SM00829">
    <property type="entry name" value="PKS_ER"/>
    <property type="match status" value="1"/>
</dbReference>
<dbReference type="InterPro" id="IPR052585">
    <property type="entry name" value="Lipid_raft_assoc_Zn_ADH"/>
</dbReference>
<dbReference type="InterPro" id="IPR020843">
    <property type="entry name" value="ER"/>
</dbReference>
<name>A0ABW4LEK0_9MICO</name>
<dbReference type="InterPro" id="IPR011032">
    <property type="entry name" value="GroES-like_sf"/>
</dbReference>
<dbReference type="PANTHER" id="PTHR43482">
    <property type="entry name" value="PROTEIN AST1-RELATED"/>
    <property type="match status" value="1"/>
</dbReference>
<evidence type="ECO:0000259" key="1">
    <source>
        <dbReference type="SMART" id="SM00829"/>
    </source>
</evidence>